<feature type="signal peptide" evidence="2">
    <location>
        <begin position="1"/>
        <end position="24"/>
    </location>
</feature>
<accession>A0A7T5VDZ9</accession>
<keyword evidence="4" id="KW-1185">Reference proteome</keyword>
<evidence type="ECO:0000313" key="3">
    <source>
        <dbReference type="EMBL" id="QQG66139.1"/>
    </source>
</evidence>
<gene>
    <name evidence="3" type="ORF">HP555_09795</name>
</gene>
<dbReference type="AlphaFoldDB" id="A0A7T5VDZ9"/>
<keyword evidence="2" id="KW-0732">Signal</keyword>
<dbReference type="EMBL" id="CP054140">
    <property type="protein sequence ID" value="QQG66139.1"/>
    <property type="molecule type" value="Genomic_DNA"/>
</dbReference>
<evidence type="ECO:0000256" key="1">
    <source>
        <dbReference type="SAM" id="MobiDB-lite"/>
    </source>
</evidence>
<organism evidence="3 4">
    <name type="scientific">Desulfobulbus oligotrophicus</name>
    <dbReference type="NCBI Taxonomy" id="1909699"/>
    <lineage>
        <taxon>Bacteria</taxon>
        <taxon>Pseudomonadati</taxon>
        <taxon>Thermodesulfobacteriota</taxon>
        <taxon>Desulfobulbia</taxon>
        <taxon>Desulfobulbales</taxon>
        <taxon>Desulfobulbaceae</taxon>
        <taxon>Desulfobulbus</taxon>
    </lineage>
</organism>
<sequence>MNRYSVFLILFLAVLISAPNSGNARVTINIGDPGFYGRLDIGGYPSPRLIYSEPVIARPIRTWYPPIYLRVPPSHVKQWYRHCDSYGACGRPVYFVEDAWYQDVYVPRYRKHHRVQPPPRVIHKPRYYEYRKYDRRPPKKVYIEDRRHHHPRPHDRGYRRPR</sequence>
<proteinExistence type="predicted"/>
<feature type="chain" id="PRO_5032342252" evidence="2">
    <location>
        <begin position="25"/>
        <end position="162"/>
    </location>
</feature>
<dbReference type="KEGG" id="dog:HP555_09795"/>
<name>A0A7T5VDZ9_9BACT</name>
<protein>
    <submittedName>
        <fullName evidence="3">Uncharacterized protein</fullName>
    </submittedName>
</protein>
<evidence type="ECO:0000256" key="2">
    <source>
        <dbReference type="SAM" id="SignalP"/>
    </source>
</evidence>
<evidence type="ECO:0000313" key="4">
    <source>
        <dbReference type="Proteomes" id="UP000596092"/>
    </source>
</evidence>
<reference evidence="3 4" key="1">
    <citation type="submission" date="2020-05" db="EMBL/GenBank/DDBJ databases">
        <title>Complete genome of Desulfobulbus oligotrophicus.</title>
        <authorList>
            <person name="Podar M."/>
        </authorList>
    </citation>
    <scope>NUCLEOTIDE SEQUENCE [LARGE SCALE GENOMIC DNA]</scope>
    <source>
        <strain evidence="3 4">Prop6</strain>
    </source>
</reference>
<feature type="region of interest" description="Disordered" evidence="1">
    <location>
        <begin position="141"/>
        <end position="162"/>
    </location>
</feature>
<dbReference type="Proteomes" id="UP000596092">
    <property type="component" value="Chromosome"/>
</dbReference>
<dbReference type="RefSeq" id="WP_199261983.1">
    <property type="nucleotide sequence ID" value="NZ_CP054140.1"/>
</dbReference>